<evidence type="ECO:0000256" key="1">
    <source>
        <dbReference type="ARBA" id="ARBA00006832"/>
    </source>
</evidence>
<dbReference type="AlphaFoldDB" id="A0A550CH21"/>
<dbReference type="Proteomes" id="UP000320762">
    <property type="component" value="Unassembled WGS sequence"/>
</dbReference>
<feature type="region of interest" description="Disordered" evidence="2">
    <location>
        <begin position="283"/>
        <end position="333"/>
    </location>
</feature>
<dbReference type="Pfam" id="PF05764">
    <property type="entry name" value="YL1"/>
    <property type="match status" value="1"/>
</dbReference>
<dbReference type="EMBL" id="VDMD01000008">
    <property type="protein sequence ID" value="TRM64097.1"/>
    <property type="molecule type" value="Genomic_DNA"/>
</dbReference>
<dbReference type="Pfam" id="PF08265">
    <property type="entry name" value="YL1_C"/>
    <property type="match status" value="1"/>
</dbReference>
<dbReference type="PANTHER" id="PTHR13275:SF4">
    <property type="entry name" value="VACUOLAR PROTEIN SORTING-ASSOCIATED PROTEIN 72 HOMOLOG"/>
    <property type="match status" value="1"/>
</dbReference>
<evidence type="ECO:0000259" key="3">
    <source>
        <dbReference type="SMART" id="SM00993"/>
    </source>
</evidence>
<dbReference type="SMART" id="SM00993">
    <property type="entry name" value="YL1_C"/>
    <property type="match status" value="1"/>
</dbReference>
<dbReference type="PANTHER" id="PTHR13275">
    <property type="entry name" value="YL-1 PROTEIN TRANSCRIPTION FACTOR-LIKE 1"/>
    <property type="match status" value="1"/>
</dbReference>
<dbReference type="GO" id="GO:0005634">
    <property type="term" value="C:nucleus"/>
    <property type="evidence" value="ECO:0007669"/>
    <property type="project" value="TreeGrafter"/>
</dbReference>
<evidence type="ECO:0000313" key="4">
    <source>
        <dbReference type="EMBL" id="TRM64097.1"/>
    </source>
</evidence>
<feature type="region of interest" description="Disordered" evidence="2">
    <location>
        <begin position="31"/>
        <end position="183"/>
    </location>
</feature>
<dbReference type="STRING" id="97359.A0A550CH21"/>
<feature type="compositionally biased region" description="Polar residues" evidence="2">
    <location>
        <begin position="283"/>
        <end position="293"/>
    </location>
</feature>
<proteinExistence type="inferred from homology"/>
<comment type="similarity">
    <text evidence="1">Belongs to the VPS72/YL1 family.</text>
</comment>
<protein>
    <submittedName>
        <fullName evidence="4">YL1 nuclear protein-domain-containing protein</fullName>
    </submittedName>
</protein>
<feature type="compositionally biased region" description="Acidic residues" evidence="2">
    <location>
        <begin position="34"/>
        <end position="54"/>
    </location>
</feature>
<gene>
    <name evidence="4" type="ORF">BD626DRAFT_547818</name>
</gene>
<feature type="compositionally biased region" description="Basic and acidic residues" evidence="2">
    <location>
        <begin position="55"/>
        <end position="77"/>
    </location>
</feature>
<name>A0A550CH21_9AGAR</name>
<sequence>MDDDYADTLVTRRSRRSTAGNLMQAALADVQNEMPEDIEDDDDFLDQFDEDFASDSEKTESEEEVHAERAVQEEDKRRKLVLRSRSAERTAAVAHSRLRATFNPEESSSKAGKSPGKRKVAFAGSPRKGKKRKGQGDASLDIAGERHSSRAHTMKNTTATAIRMKETERRKAAQGPKRRAEGRAFTQAELIRRALDNEEGNVSEHRDYLKREEEKRRRARVQRKALVGPLVRWVSRGEEVVTRVPDPYAPRTSVPAQSSGDYHAYEGADRSYAESRAYASNAATATFSQQQQPDWPHSAYYPPHRPRQSSMSSQLSSHYPPHLQHASPNSVVQTQTPAHLANVPSSSMVSVPTYSAEPLMVEGRERIARSYIVHELGQDKDVQKPRWADTMSAVFGDHVDWTDVKAYSSAKNRPTARLRHVCPITGQIAPYIDPRTGVPFANAQAYKTLTAVLDHEYAWNREIGAYVG</sequence>
<accession>A0A550CH21</accession>
<dbReference type="InterPro" id="IPR013272">
    <property type="entry name" value="Vps72/YL1_C"/>
</dbReference>
<reference evidence="4 5" key="1">
    <citation type="journal article" date="2019" name="New Phytol.">
        <title>Comparative genomics reveals unique wood-decay strategies and fruiting body development in the Schizophyllaceae.</title>
        <authorList>
            <person name="Almasi E."/>
            <person name="Sahu N."/>
            <person name="Krizsan K."/>
            <person name="Balint B."/>
            <person name="Kovacs G.M."/>
            <person name="Kiss B."/>
            <person name="Cseklye J."/>
            <person name="Drula E."/>
            <person name="Henrissat B."/>
            <person name="Nagy I."/>
            <person name="Chovatia M."/>
            <person name="Adam C."/>
            <person name="LaButti K."/>
            <person name="Lipzen A."/>
            <person name="Riley R."/>
            <person name="Grigoriev I.V."/>
            <person name="Nagy L.G."/>
        </authorList>
    </citation>
    <scope>NUCLEOTIDE SEQUENCE [LARGE SCALE GENOMIC DNA]</scope>
    <source>
        <strain evidence="4 5">NL-1724</strain>
    </source>
</reference>
<dbReference type="InterPro" id="IPR046757">
    <property type="entry name" value="YL1_N"/>
</dbReference>
<comment type="caution">
    <text evidence="4">The sequence shown here is derived from an EMBL/GenBank/DDBJ whole genome shotgun (WGS) entry which is preliminary data.</text>
</comment>
<dbReference type="OrthoDB" id="78296at2759"/>
<evidence type="ECO:0000313" key="5">
    <source>
        <dbReference type="Proteomes" id="UP000320762"/>
    </source>
</evidence>
<evidence type="ECO:0000256" key="2">
    <source>
        <dbReference type="SAM" id="MobiDB-lite"/>
    </source>
</evidence>
<organism evidence="4 5">
    <name type="scientific">Schizophyllum amplum</name>
    <dbReference type="NCBI Taxonomy" id="97359"/>
    <lineage>
        <taxon>Eukaryota</taxon>
        <taxon>Fungi</taxon>
        <taxon>Dikarya</taxon>
        <taxon>Basidiomycota</taxon>
        <taxon>Agaricomycotina</taxon>
        <taxon>Agaricomycetes</taxon>
        <taxon>Agaricomycetidae</taxon>
        <taxon>Agaricales</taxon>
        <taxon>Schizophyllaceae</taxon>
        <taxon>Schizophyllum</taxon>
    </lineage>
</organism>
<feature type="domain" description="Vps72/YL1 C-terminal" evidence="3">
    <location>
        <begin position="420"/>
        <end position="449"/>
    </location>
</feature>
<feature type="compositionally biased region" description="Low complexity" evidence="2">
    <location>
        <begin position="308"/>
        <end position="317"/>
    </location>
</feature>
<keyword evidence="5" id="KW-1185">Reference proteome</keyword>